<comment type="caution">
    <text evidence="1">The sequence shown here is derived from an EMBL/GenBank/DDBJ whole genome shotgun (WGS) entry which is preliminary data.</text>
</comment>
<reference evidence="1 2" key="1">
    <citation type="submission" date="2021-06" db="EMBL/GenBank/DDBJ databases">
        <title>Faecalicatena sp. nov. isolated from porcine feces.</title>
        <authorList>
            <person name="Oh B.S."/>
            <person name="Lee J.H."/>
        </authorList>
    </citation>
    <scope>NUCLEOTIDE SEQUENCE [LARGE SCALE GENOMIC DNA]</scope>
    <source>
        <strain evidence="1 2">AGMB00832</strain>
    </source>
</reference>
<dbReference type="Proteomes" id="UP000723714">
    <property type="component" value="Unassembled WGS sequence"/>
</dbReference>
<name>A0ABS6D8P4_9FIRM</name>
<proteinExistence type="predicted"/>
<evidence type="ECO:0000313" key="2">
    <source>
        <dbReference type="Proteomes" id="UP000723714"/>
    </source>
</evidence>
<sequence length="79" mass="8885">MKVQNITDIDAFFKVVDQCKGRVELVTGEGDRLNLKSKLSQYVSMANIFSNGEIPELEIIAYEKEDTDRLIGFMINGGQ</sequence>
<keyword evidence="2" id="KW-1185">Reference proteome</keyword>
<evidence type="ECO:0000313" key="1">
    <source>
        <dbReference type="EMBL" id="MBU3877630.1"/>
    </source>
</evidence>
<accession>A0ABS6D8P4</accession>
<dbReference type="EMBL" id="JABACJ020000020">
    <property type="protein sequence ID" value="MBU3877630.1"/>
    <property type="molecule type" value="Genomic_DNA"/>
</dbReference>
<dbReference type="RefSeq" id="WP_216244248.1">
    <property type="nucleotide sequence ID" value="NZ_JABACJ020000020.1"/>
</dbReference>
<protein>
    <submittedName>
        <fullName evidence="1">Polya polymerase</fullName>
    </submittedName>
</protein>
<gene>
    <name evidence="1" type="ORF">HGO97_017645</name>
</gene>
<organism evidence="1 2">
    <name type="scientific">Faecalicatena faecalis</name>
    <dbReference type="NCBI Taxonomy" id="2726362"/>
    <lineage>
        <taxon>Bacteria</taxon>
        <taxon>Bacillati</taxon>
        <taxon>Bacillota</taxon>
        <taxon>Clostridia</taxon>
        <taxon>Lachnospirales</taxon>
        <taxon>Lachnospiraceae</taxon>
        <taxon>Faecalicatena</taxon>
    </lineage>
</organism>